<sequence>MQVVDQINRKLYFENTPKRIISLVPSQTELLCDLGLENSIVGITKFCVHPIDIKGKTTIVGGTKQIHINRIKALNPDIILCNKEENTKDIVEACELICSTHVSDIFNIEDSLELIKQYGTIFNVENKTALLVHDILKEVISFKAFITSKPTIKVVYFIWKNPWMVAANNTFINYLLDFNKFINIYSIKNRYPEIELSEFNSNKEVELVLLSSEPFPFNTSHIKEMQLYYPNAKVITVDGEMFSWYGSRLLKAFKYFKNLRLSLQNNLPY</sequence>
<comment type="caution">
    <text evidence="3">The sequence shown here is derived from an EMBL/GenBank/DDBJ whole genome shotgun (WGS) entry which is preliminary data.</text>
</comment>
<evidence type="ECO:0000313" key="3">
    <source>
        <dbReference type="EMBL" id="GAA4230374.1"/>
    </source>
</evidence>
<dbReference type="NCBIfam" id="NF038402">
    <property type="entry name" value="TroA_like"/>
    <property type="match status" value="1"/>
</dbReference>
<reference evidence="4" key="1">
    <citation type="journal article" date="2019" name="Int. J. Syst. Evol. Microbiol.">
        <title>The Global Catalogue of Microorganisms (GCM) 10K type strain sequencing project: providing services to taxonomists for standard genome sequencing and annotation.</title>
        <authorList>
            <consortium name="The Broad Institute Genomics Platform"/>
            <consortium name="The Broad Institute Genome Sequencing Center for Infectious Disease"/>
            <person name="Wu L."/>
            <person name="Ma J."/>
        </authorList>
    </citation>
    <scope>NUCLEOTIDE SEQUENCE [LARGE SCALE GENOMIC DNA]</scope>
    <source>
        <strain evidence="4">JCM 17630</strain>
    </source>
</reference>
<dbReference type="PANTHER" id="PTHR30535:SF34">
    <property type="entry name" value="MOLYBDATE-BINDING PROTEIN MOLA"/>
    <property type="match status" value="1"/>
</dbReference>
<dbReference type="InterPro" id="IPR054828">
    <property type="entry name" value="Vit_B12_bind_prot"/>
</dbReference>
<dbReference type="InterPro" id="IPR002491">
    <property type="entry name" value="ABC_transptr_periplasmic_BD"/>
</dbReference>
<keyword evidence="3" id="KW-0675">Receptor</keyword>
<dbReference type="Gene3D" id="3.40.50.1980">
    <property type="entry name" value="Nitrogenase molybdenum iron protein domain"/>
    <property type="match status" value="2"/>
</dbReference>
<organism evidence="3 4">
    <name type="scientific">Postechiella marina</name>
    <dbReference type="NCBI Taxonomy" id="943941"/>
    <lineage>
        <taxon>Bacteria</taxon>
        <taxon>Pseudomonadati</taxon>
        <taxon>Bacteroidota</taxon>
        <taxon>Flavobacteriia</taxon>
        <taxon>Flavobacteriales</taxon>
        <taxon>Flavobacteriaceae</taxon>
        <taxon>Postechiella</taxon>
    </lineage>
</organism>
<keyword evidence="1" id="KW-0732">Signal</keyword>
<dbReference type="SUPFAM" id="SSF53807">
    <property type="entry name" value="Helical backbone' metal receptor"/>
    <property type="match status" value="1"/>
</dbReference>
<keyword evidence="4" id="KW-1185">Reference proteome</keyword>
<proteinExistence type="predicted"/>
<protein>
    <submittedName>
        <fullName evidence="3">Helical backbone metal receptor</fullName>
    </submittedName>
</protein>
<dbReference type="PROSITE" id="PS50983">
    <property type="entry name" value="FE_B12_PBP"/>
    <property type="match status" value="1"/>
</dbReference>
<dbReference type="RefSeq" id="WP_344785739.1">
    <property type="nucleotide sequence ID" value="NZ_BAABCA010000001.1"/>
</dbReference>
<dbReference type="PANTHER" id="PTHR30535">
    <property type="entry name" value="VITAMIN B12-BINDING PROTEIN"/>
    <property type="match status" value="1"/>
</dbReference>
<dbReference type="Proteomes" id="UP001501496">
    <property type="component" value="Unassembled WGS sequence"/>
</dbReference>
<name>A0ABP8BYA2_9FLAO</name>
<gene>
    <name evidence="3" type="ORF">GCM10022291_00340</name>
</gene>
<evidence type="ECO:0000256" key="1">
    <source>
        <dbReference type="ARBA" id="ARBA00022729"/>
    </source>
</evidence>
<accession>A0ABP8BYA2</accession>
<evidence type="ECO:0000259" key="2">
    <source>
        <dbReference type="PROSITE" id="PS50983"/>
    </source>
</evidence>
<dbReference type="Pfam" id="PF01497">
    <property type="entry name" value="Peripla_BP_2"/>
    <property type="match status" value="1"/>
</dbReference>
<dbReference type="EMBL" id="BAABCA010000001">
    <property type="protein sequence ID" value="GAA4230374.1"/>
    <property type="molecule type" value="Genomic_DNA"/>
</dbReference>
<feature type="domain" description="Fe/B12 periplasmic-binding" evidence="2">
    <location>
        <begin position="19"/>
        <end position="269"/>
    </location>
</feature>
<evidence type="ECO:0000313" key="4">
    <source>
        <dbReference type="Proteomes" id="UP001501496"/>
    </source>
</evidence>
<dbReference type="InterPro" id="IPR050902">
    <property type="entry name" value="ABC_Transporter_SBP"/>
</dbReference>